<evidence type="ECO:0000256" key="4">
    <source>
        <dbReference type="SAM" id="MobiDB-lite"/>
    </source>
</evidence>
<organism evidence="5 6">
    <name type="scientific">Morus notabilis</name>
    <dbReference type="NCBI Taxonomy" id="981085"/>
    <lineage>
        <taxon>Eukaryota</taxon>
        <taxon>Viridiplantae</taxon>
        <taxon>Streptophyta</taxon>
        <taxon>Embryophyta</taxon>
        <taxon>Tracheophyta</taxon>
        <taxon>Spermatophyta</taxon>
        <taxon>Magnoliopsida</taxon>
        <taxon>eudicotyledons</taxon>
        <taxon>Gunneridae</taxon>
        <taxon>Pentapetalae</taxon>
        <taxon>rosids</taxon>
        <taxon>fabids</taxon>
        <taxon>Rosales</taxon>
        <taxon>Moraceae</taxon>
        <taxon>Moreae</taxon>
        <taxon>Morus</taxon>
    </lineage>
</organism>
<keyword evidence="6" id="KW-1185">Reference proteome</keyword>
<dbReference type="InterPro" id="IPR046960">
    <property type="entry name" value="PPR_At4g14850-like_plant"/>
</dbReference>
<feature type="compositionally biased region" description="Basic and acidic residues" evidence="4">
    <location>
        <begin position="208"/>
        <end position="218"/>
    </location>
</feature>
<dbReference type="PANTHER" id="PTHR24015">
    <property type="entry name" value="OS07G0578800 PROTEIN-RELATED"/>
    <property type="match status" value="1"/>
</dbReference>
<dbReference type="PROSITE" id="PS51375">
    <property type="entry name" value="PPR"/>
    <property type="match status" value="2"/>
</dbReference>
<dbReference type="Pfam" id="PF12854">
    <property type="entry name" value="PPR_1"/>
    <property type="match status" value="1"/>
</dbReference>
<comment type="similarity">
    <text evidence="1">Belongs to the PPR family. PCMP-H subfamily.</text>
</comment>
<accession>W9R3Y2</accession>
<evidence type="ECO:0000256" key="2">
    <source>
        <dbReference type="ARBA" id="ARBA00022737"/>
    </source>
</evidence>
<dbReference type="Gene3D" id="1.25.40.10">
    <property type="entry name" value="Tetratricopeptide repeat domain"/>
    <property type="match status" value="2"/>
</dbReference>
<dbReference type="PANTHER" id="PTHR24015:SF1854">
    <property type="entry name" value="OS07G0578800 PROTEIN"/>
    <property type="match status" value="1"/>
</dbReference>
<dbReference type="FunFam" id="1.25.40.10:FF:000987">
    <property type="entry name" value="Pentatricopeptide repeat-containing protein At3g14330"/>
    <property type="match status" value="1"/>
</dbReference>
<proteinExistence type="inferred from homology"/>
<feature type="region of interest" description="Disordered" evidence="4">
    <location>
        <begin position="202"/>
        <end position="221"/>
    </location>
</feature>
<evidence type="ECO:0000256" key="3">
    <source>
        <dbReference type="PROSITE-ProRule" id="PRU00708"/>
    </source>
</evidence>
<dbReference type="Pfam" id="PF01535">
    <property type="entry name" value="PPR"/>
    <property type="match status" value="2"/>
</dbReference>
<dbReference type="GO" id="GO:0003729">
    <property type="term" value="F:mRNA binding"/>
    <property type="evidence" value="ECO:0007669"/>
    <property type="project" value="UniProtKB-ARBA"/>
</dbReference>
<dbReference type="InterPro" id="IPR002885">
    <property type="entry name" value="PPR_rpt"/>
</dbReference>
<sequence>MGIAIHALVVKLGLSEELMVSNALMDMYAKCGYLSDAVFLFGKNNNRNVVTWNSMIGGFSREGDVSGTFDLLRRMQMEEDENVKVNEVTILNVLPACLEEDELVSLKEIHGYSFKHGFHDDELVANAFVSAYTKCGSLHYAQHVFFGIEKKTVSSFNALIGRLAQNGDPRMALDFYFEMKDSGLDPDLKREVEQGRDGVLFHPGITAPEERNQSRKAPDLPTNARSLSFAVTADEDDCCDAFSMG</sequence>
<dbReference type="GO" id="GO:0009451">
    <property type="term" value="P:RNA modification"/>
    <property type="evidence" value="ECO:0007669"/>
    <property type="project" value="InterPro"/>
</dbReference>
<dbReference type="NCBIfam" id="TIGR00756">
    <property type="entry name" value="PPR"/>
    <property type="match status" value="2"/>
</dbReference>
<feature type="repeat" description="PPR" evidence="3">
    <location>
        <begin position="152"/>
        <end position="186"/>
    </location>
</feature>
<dbReference type="EMBL" id="KE344145">
    <property type="protein sequence ID" value="EXB53966.1"/>
    <property type="molecule type" value="Genomic_DNA"/>
</dbReference>
<evidence type="ECO:0000256" key="1">
    <source>
        <dbReference type="ARBA" id="ARBA00006643"/>
    </source>
</evidence>
<name>W9R3Y2_9ROSA</name>
<dbReference type="AlphaFoldDB" id="W9R3Y2"/>
<gene>
    <name evidence="5" type="ORF">L484_022934</name>
</gene>
<evidence type="ECO:0008006" key="7">
    <source>
        <dbReference type="Google" id="ProtNLM"/>
    </source>
</evidence>
<evidence type="ECO:0000313" key="6">
    <source>
        <dbReference type="Proteomes" id="UP000030645"/>
    </source>
</evidence>
<reference evidence="6" key="1">
    <citation type="submission" date="2013-01" db="EMBL/GenBank/DDBJ databases">
        <title>Draft Genome Sequence of a Mulberry Tree, Morus notabilis C.K. Schneid.</title>
        <authorList>
            <person name="He N."/>
            <person name="Zhao S."/>
        </authorList>
    </citation>
    <scope>NUCLEOTIDE SEQUENCE</scope>
</reference>
<dbReference type="eggNOG" id="KOG4197">
    <property type="taxonomic scope" value="Eukaryota"/>
</dbReference>
<protein>
    <recommendedName>
        <fullName evidence="7">Pentatricopeptide repeat-containing protein</fullName>
    </recommendedName>
</protein>
<feature type="repeat" description="PPR" evidence="3">
    <location>
        <begin position="48"/>
        <end position="78"/>
    </location>
</feature>
<dbReference type="InterPro" id="IPR011990">
    <property type="entry name" value="TPR-like_helical_dom_sf"/>
</dbReference>
<evidence type="ECO:0000313" key="5">
    <source>
        <dbReference type="EMBL" id="EXB53966.1"/>
    </source>
</evidence>
<dbReference type="Proteomes" id="UP000030645">
    <property type="component" value="Unassembled WGS sequence"/>
</dbReference>
<keyword evidence="2" id="KW-0677">Repeat</keyword>